<evidence type="ECO:0000313" key="1">
    <source>
        <dbReference type="EMBL" id="RNA43305.1"/>
    </source>
</evidence>
<dbReference type="Proteomes" id="UP000276133">
    <property type="component" value="Unassembled WGS sequence"/>
</dbReference>
<dbReference type="EMBL" id="REGN01000239">
    <property type="protein sequence ID" value="RNA43305.1"/>
    <property type="molecule type" value="Genomic_DNA"/>
</dbReference>
<proteinExistence type="predicted"/>
<organism evidence="1 2">
    <name type="scientific">Brachionus plicatilis</name>
    <name type="common">Marine rotifer</name>
    <name type="synonym">Brachionus muelleri</name>
    <dbReference type="NCBI Taxonomy" id="10195"/>
    <lineage>
        <taxon>Eukaryota</taxon>
        <taxon>Metazoa</taxon>
        <taxon>Spiralia</taxon>
        <taxon>Gnathifera</taxon>
        <taxon>Rotifera</taxon>
        <taxon>Eurotatoria</taxon>
        <taxon>Monogononta</taxon>
        <taxon>Pseudotrocha</taxon>
        <taxon>Ploima</taxon>
        <taxon>Brachionidae</taxon>
        <taxon>Brachionus</taxon>
    </lineage>
</organism>
<comment type="caution">
    <text evidence="1">The sequence shown here is derived from an EMBL/GenBank/DDBJ whole genome shotgun (WGS) entry which is preliminary data.</text>
</comment>
<keyword evidence="2" id="KW-1185">Reference proteome</keyword>
<name>A0A3M7T5R2_BRAPC</name>
<reference evidence="1 2" key="1">
    <citation type="journal article" date="2018" name="Sci. Rep.">
        <title>Genomic signatures of local adaptation to the degree of environmental predictability in rotifers.</title>
        <authorList>
            <person name="Franch-Gras L."/>
            <person name="Hahn C."/>
            <person name="Garcia-Roger E.M."/>
            <person name="Carmona M.J."/>
            <person name="Serra M."/>
            <person name="Gomez A."/>
        </authorList>
    </citation>
    <scope>NUCLEOTIDE SEQUENCE [LARGE SCALE GENOMIC DNA]</scope>
    <source>
        <strain evidence="1">HYR1</strain>
    </source>
</reference>
<sequence length="89" mass="10885">MLSDQRTNEFWKMRFLEQIFVKNLVLVIPTKSENEKIKNKFHFIILNYLMSKEDSTKIYNHLEIFFFDSKLTLITVNYQEQNFNIFVLI</sequence>
<accession>A0A3M7T5R2</accession>
<protein>
    <submittedName>
        <fullName evidence="1">Uncharacterized protein</fullName>
    </submittedName>
</protein>
<gene>
    <name evidence="1" type="ORF">BpHYR1_009594</name>
</gene>
<evidence type="ECO:0000313" key="2">
    <source>
        <dbReference type="Proteomes" id="UP000276133"/>
    </source>
</evidence>
<dbReference type="AlphaFoldDB" id="A0A3M7T5R2"/>